<dbReference type="Pfam" id="PF10081">
    <property type="entry name" value="Abhydrolase_9"/>
    <property type="match status" value="1"/>
</dbReference>
<feature type="transmembrane region" description="Helical" evidence="2">
    <location>
        <begin position="149"/>
        <end position="166"/>
    </location>
</feature>
<dbReference type="AlphaFoldDB" id="A0AAU7W7X0"/>
<dbReference type="EMBL" id="CP158374">
    <property type="protein sequence ID" value="XBX82432.1"/>
    <property type="molecule type" value="Genomic_DNA"/>
</dbReference>
<feature type="transmembrane region" description="Helical" evidence="2">
    <location>
        <begin position="108"/>
        <end position="129"/>
    </location>
</feature>
<dbReference type="InterPro" id="IPR027788">
    <property type="entry name" value="Alpha/beta-hydrolase_N_dom"/>
</dbReference>
<name>A0AAU7W7X0_9MICO</name>
<dbReference type="InterPro" id="IPR027787">
    <property type="entry name" value="Alpha/beta-hydrolase_catalytic"/>
</dbReference>
<feature type="transmembrane region" description="Helical" evidence="2">
    <location>
        <begin position="187"/>
        <end position="209"/>
    </location>
</feature>
<feature type="region of interest" description="Disordered" evidence="1">
    <location>
        <begin position="1"/>
        <end position="31"/>
    </location>
</feature>
<evidence type="ECO:0000256" key="2">
    <source>
        <dbReference type="SAM" id="Phobius"/>
    </source>
</evidence>
<protein>
    <submittedName>
        <fullName evidence="5">Alpha/beta-hydrolase family protein</fullName>
    </submittedName>
</protein>
<feature type="transmembrane region" description="Helical" evidence="2">
    <location>
        <begin position="40"/>
        <end position="60"/>
    </location>
</feature>
<evidence type="ECO:0000313" key="5">
    <source>
        <dbReference type="EMBL" id="XBX82432.1"/>
    </source>
</evidence>
<organism evidence="5">
    <name type="scientific">Agromyces sp. G08B096</name>
    <dbReference type="NCBI Taxonomy" id="3156399"/>
    <lineage>
        <taxon>Bacteria</taxon>
        <taxon>Bacillati</taxon>
        <taxon>Actinomycetota</taxon>
        <taxon>Actinomycetes</taxon>
        <taxon>Micrococcales</taxon>
        <taxon>Microbacteriaceae</taxon>
        <taxon>Agromyces</taxon>
    </lineage>
</organism>
<keyword evidence="2" id="KW-1133">Transmembrane helix</keyword>
<feature type="domain" description="Alpha/beta-hydrolase catalytic" evidence="3">
    <location>
        <begin position="274"/>
        <end position="561"/>
    </location>
</feature>
<gene>
    <name evidence="5" type="ORF">ABIQ69_00555</name>
</gene>
<feature type="compositionally biased region" description="Basic and acidic residues" evidence="1">
    <location>
        <begin position="20"/>
        <end position="31"/>
    </location>
</feature>
<evidence type="ECO:0000259" key="3">
    <source>
        <dbReference type="Pfam" id="PF10081"/>
    </source>
</evidence>
<feature type="transmembrane region" description="Helical" evidence="2">
    <location>
        <begin position="72"/>
        <end position="96"/>
    </location>
</feature>
<dbReference type="RefSeq" id="WP_350348449.1">
    <property type="nucleotide sequence ID" value="NZ_CP158374.1"/>
</dbReference>
<dbReference type="Pfam" id="PF15420">
    <property type="entry name" value="Abhydrolase_9_N"/>
    <property type="match status" value="1"/>
</dbReference>
<reference evidence="5" key="1">
    <citation type="submission" date="2024-05" db="EMBL/GenBank/DDBJ databases">
        <authorList>
            <person name="Yu L."/>
        </authorList>
    </citation>
    <scope>NUCLEOTIDE SEQUENCE</scope>
    <source>
        <strain evidence="5">G08B096</strain>
    </source>
</reference>
<keyword evidence="2" id="KW-0472">Membrane</keyword>
<evidence type="ECO:0000256" key="1">
    <source>
        <dbReference type="SAM" id="MobiDB-lite"/>
    </source>
</evidence>
<accession>A0AAU7W7X0</accession>
<feature type="compositionally biased region" description="Polar residues" evidence="1">
    <location>
        <begin position="1"/>
        <end position="18"/>
    </location>
</feature>
<sequence length="580" mass="62153">MVDQEVTATSAPDASTTVGVRERAARSDAQDPRANRARRWWHLDFGGLIGGLILAAVAMTPSLMPRTDLAQGIVSGVAFLAGYSVGAACSSVIARLRPWSPSRRARVVLRSIAGVILGGLLIAFAAASLHWQNDVRRAVEVPVVDAFDVVLFLAGFVPVVIVGIAIGRGIRRLFRVLARRLGRGWGAAVTVVGLLAVTIGALALAFLALDRVYLATNGQVADGVVEPDSGFRSAGPESEVRWDQVGRHGSSFLAGGPTADDIRAMTGAAAVEPVRVYVGVANAPTVEERAAMAVRELERTGGFDREVLVVATTTGSGWLEPQAVDAVEYLHGGDTAIAAIQFSHQPSFVSFLLDPDAPVASSRELYRAVHERWISLPPSDRPGLYLYGLSLGAHGAQATFSDLSALRAGTSGALFAGSPNHSAMWRELTARRDVGSPAWKPVVDDGREVRWLSEHGDFDAIEGRWDEPRVAYLQHGTDPVTWLGPELIWASPEWLEPGQRAPDVSDSMVWIPLVTAVQLVIDKFASDHVPASHGHNYGDVYVDGWRSVSGDADLPQDAIDRIQARIEAYAPTQPTGRYLE</sequence>
<proteinExistence type="predicted"/>
<keyword evidence="2" id="KW-0812">Transmembrane</keyword>
<feature type="domain" description="Alpha/beta-hydrolase N-terminal" evidence="4">
    <location>
        <begin position="59"/>
        <end position="257"/>
    </location>
</feature>
<evidence type="ECO:0000259" key="4">
    <source>
        <dbReference type="Pfam" id="PF15420"/>
    </source>
</evidence>